<evidence type="ECO:0000256" key="4">
    <source>
        <dbReference type="PIRSR" id="PIRSR606710-2"/>
    </source>
</evidence>
<accession>A0AAE3EH89</accession>
<feature type="site" description="Important for catalytic activity, responsible for pKa modulation of the active site Glu and correct orientation of both the proton donor and substrate" evidence="4">
    <location>
        <position position="138"/>
    </location>
</feature>
<organism evidence="6 7">
    <name type="scientific">Teretinema zuelzerae</name>
    <dbReference type="NCBI Taxonomy" id="156"/>
    <lineage>
        <taxon>Bacteria</taxon>
        <taxon>Pseudomonadati</taxon>
        <taxon>Spirochaetota</taxon>
        <taxon>Spirochaetia</taxon>
        <taxon>Spirochaetales</taxon>
        <taxon>Treponemataceae</taxon>
        <taxon>Teretinema</taxon>
    </lineage>
</organism>
<dbReference type="CDD" id="cd18620">
    <property type="entry name" value="GH43_XylA-like"/>
    <property type="match status" value="1"/>
</dbReference>
<dbReference type="InterPro" id="IPR023296">
    <property type="entry name" value="Glyco_hydro_beta-prop_sf"/>
</dbReference>
<reference evidence="6" key="1">
    <citation type="submission" date="2021-08" db="EMBL/GenBank/DDBJ databases">
        <title>Comparative analyses of Brucepasteria parasyntrophica and Teretinema zuelzerae.</title>
        <authorList>
            <person name="Song Y."/>
            <person name="Brune A."/>
        </authorList>
    </citation>
    <scope>NUCLEOTIDE SEQUENCE</scope>
    <source>
        <strain evidence="6">DSM 1903</strain>
    </source>
</reference>
<dbReference type="RefSeq" id="WP_230753274.1">
    <property type="nucleotide sequence ID" value="NZ_JAINWA010000001.1"/>
</dbReference>
<dbReference type="GO" id="GO:0004553">
    <property type="term" value="F:hydrolase activity, hydrolyzing O-glycosyl compounds"/>
    <property type="evidence" value="ECO:0007669"/>
    <property type="project" value="InterPro"/>
</dbReference>
<dbReference type="InterPro" id="IPR052176">
    <property type="entry name" value="Glycosyl_Hydrlase_43_Enz"/>
</dbReference>
<keyword evidence="3 5" id="KW-0326">Glycosidase</keyword>
<dbReference type="SUPFAM" id="SSF75005">
    <property type="entry name" value="Arabinanase/levansucrase/invertase"/>
    <property type="match status" value="1"/>
</dbReference>
<evidence type="ECO:0000256" key="2">
    <source>
        <dbReference type="ARBA" id="ARBA00022801"/>
    </source>
</evidence>
<evidence type="ECO:0000313" key="7">
    <source>
        <dbReference type="Proteomes" id="UP001198163"/>
    </source>
</evidence>
<protein>
    <submittedName>
        <fullName evidence="6">Family 43 glycosylhydrolase</fullName>
    </submittedName>
</protein>
<keyword evidence="7" id="KW-1185">Reference proteome</keyword>
<dbReference type="InterPro" id="IPR006710">
    <property type="entry name" value="Glyco_hydro_43"/>
</dbReference>
<name>A0AAE3EH89_9SPIR</name>
<dbReference type="AlphaFoldDB" id="A0AAE3EH89"/>
<dbReference type="EMBL" id="JAINWA010000001">
    <property type="protein sequence ID" value="MCD1653808.1"/>
    <property type="molecule type" value="Genomic_DNA"/>
</dbReference>
<dbReference type="Pfam" id="PF04616">
    <property type="entry name" value="Glyco_hydro_43"/>
    <property type="match status" value="1"/>
</dbReference>
<dbReference type="Proteomes" id="UP001198163">
    <property type="component" value="Unassembled WGS sequence"/>
</dbReference>
<proteinExistence type="inferred from homology"/>
<dbReference type="Gene3D" id="2.115.10.20">
    <property type="entry name" value="Glycosyl hydrolase domain, family 43"/>
    <property type="match status" value="1"/>
</dbReference>
<gene>
    <name evidence="6" type="ORF">K7J14_03725</name>
</gene>
<dbReference type="GO" id="GO:0005975">
    <property type="term" value="P:carbohydrate metabolic process"/>
    <property type="evidence" value="ECO:0007669"/>
    <property type="project" value="InterPro"/>
</dbReference>
<evidence type="ECO:0000256" key="5">
    <source>
        <dbReference type="RuleBase" id="RU361187"/>
    </source>
</evidence>
<sequence>MPNPYLPAWEYIPDGEPRVFGDRIYIYGSHDRKNETRFCDYKMKVWSAPVDKPGEWVCHGHVFHTAADRDHEASTTHTSKEVYAPDVVCKDGAYWLFTYLFDSKGCVSKSDRPEGPFQFVSCYEYPAGHSRDDGIFNDPGVLVDDDGRVYIYCGFQEPYMAELNPENMYEVIPGSYRENPIPPEPPFDFFEASSPRKAGNLYYFIYSPRPGSRLAYATASSPTGPWTYRGTIIDNGVGYPGGNNHGSIACIKGQWYIFYHRMTNNTIMSRRACVEKIRILEDGTIPQVEMTSLGFEDSLNPYQVTPAEYACVLTGGCFITERNIFERPVTDIKSGATIGFKYFDFGEDFTATSLEIALKCRGLGGKAVVKVFDGDPADGTEIGSVAVDTHDGVYRGTVPCLRGRHAIFFKVEHAYSGWDWAVKPMETRTLFELESFVFMK</sequence>
<evidence type="ECO:0000256" key="3">
    <source>
        <dbReference type="ARBA" id="ARBA00023295"/>
    </source>
</evidence>
<comment type="similarity">
    <text evidence="1 5">Belongs to the glycosyl hydrolase 43 family.</text>
</comment>
<dbReference type="PANTHER" id="PTHR43772:SF5">
    <property type="entry name" value="BETA-1,4-XYLOSIDASE (EUROFUNG)"/>
    <property type="match status" value="1"/>
</dbReference>
<evidence type="ECO:0000313" key="6">
    <source>
        <dbReference type="EMBL" id="MCD1653808.1"/>
    </source>
</evidence>
<evidence type="ECO:0000256" key="1">
    <source>
        <dbReference type="ARBA" id="ARBA00009865"/>
    </source>
</evidence>
<comment type="caution">
    <text evidence="6">The sequence shown here is derived from an EMBL/GenBank/DDBJ whole genome shotgun (WGS) entry which is preliminary data.</text>
</comment>
<dbReference type="PANTHER" id="PTHR43772">
    <property type="entry name" value="ENDO-1,4-BETA-XYLANASE"/>
    <property type="match status" value="1"/>
</dbReference>
<keyword evidence="2 5" id="KW-0378">Hydrolase</keyword>